<dbReference type="EMBL" id="ADLK01000010">
    <property type="protein sequence ID" value="KMW22337.1"/>
    <property type="molecule type" value="Genomic_DNA"/>
</dbReference>
<name>A0A0J9CB36_9FIRM</name>
<sequence length="343" mass="37852">MRGRNRILGFLMVLSVVCLAGCAGSSQEDSQEQEDKKRAEIVLKAGEVNPEDNINTQVLHYFADQVKELSNGRIIVEIYAGGQLGDERTELQAVQMGALDIFRGNTLTMGDFGADKMGIFGLPYLFEGRDHLWNVLKSDLGRDILDSLWEAETDMVGLAYVDEGARNFFAKKPIEKPDDLKGTKIRVAETSILLDTVSCFGASPTPISMSELYTSLQTGVVDGADQPLSGYISNSFGEIAPHVILDNHTYTPGVIIMSGYRFNKLSAGDQDIIRQAAEAAEDYNREVVATDEAEQIEALRAQGIEVIEVEDFGPWQSVVQPVYDQYAVGFEDMVEQIRAMNEM</sequence>
<proteinExistence type="predicted"/>
<dbReference type="PATRIC" id="fig|742734.4.peg.1506"/>
<comment type="caution">
    <text evidence="3">The sequence shown here is derived from an EMBL/GenBank/DDBJ whole genome shotgun (WGS) entry which is preliminary data.</text>
</comment>
<feature type="signal peptide" evidence="2">
    <location>
        <begin position="1"/>
        <end position="20"/>
    </location>
</feature>
<feature type="chain" id="PRO_5039201151" evidence="2">
    <location>
        <begin position="21"/>
        <end position="343"/>
    </location>
</feature>
<dbReference type="RefSeq" id="WP_048929501.1">
    <property type="nucleotide sequence ID" value="NZ_KQ235876.1"/>
</dbReference>
<dbReference type="Proteomes" id="UP000037392">
    <property type="component" value="Unassembled WGS sequence"/>
</dbReference>
<dbReference type="Gene3D" id="3.40.190.170">
    <property type="entry name" value="Bacterial extracellular solute-binding protein, family 7"/>
    <property type="match status" value="1"/>
</dbReference>
<accession>A0A0J9CB36</accession>
<protein>
    <submittedName>
        <fullName evidence="3">Uncharacterized protein</fullName>
    </submittedName>
</protein>
<dbReference type="OrthoDB" id="9815946at2"/>
<dbReference type="CDD" id="cd13603">
    <property type="entry name" value="PBP2_TRAP_Siap_TeaA_like"/>
    <property type="match status" value="1"/>
</dbReference>
<dbReference type="PANTHER" id="PTHR33376">
    <property type="match status" value="1"/>
</dbReference>
<dbReference type="Pfam" id="PF03480">
    <property type="entry name" value="DctP"/>
    <property type="match status" value="1"/>
</dbReference>
<dbReference type="GO" id="GO:0030246">
    <property type="term" value="F:carbohydrate binding"/>
    <property type="evidence" value="ECO:0007669"/>
    <property type="project" value="TreeGrafter"/>
</dbReference>
<gene>
    <name evidence="3" type="ORF">HMPREF9470_01406</name>
</gene>
<dbReference type="GO" id="GO:0030288">
    <property type="term" value="C:outer membrane-bounded periplasmic space"/>
    <property type="evidence" value="ECO:0007669"/>
    <property type="project" value="InterPro"/>
</dbReference>
<dbReference type="GO" id="GO:0055085">
    <property type="term" value="P:transmembrane transport"/>
    <property type="evidence" value="ECO:0007669"/>
    <property type="project" value="InterPro"/>
</dbReference>
<organism evidence="3 4">
    <name type="scientific">[Clostridium] citroniae WAL-19142</name>
    <dbReference type="NCBI Taxonomy" id="742734"/>
    <lineage>
        <taxon>Bacteria</taxon>
        <taxon>Bacillati</taxon>
        <taxon>Bacillota</taxon>
        <taxon>Clostridia</taxon>
        <taxon>Lachnospirales</taxon>
        <taxon>Lachnospiraceae</taxon>
        <taxon>Enterocloster</taxon>
    </lineage>
</organism>
<reference evidence="3 4" key="1">
    <citation type="submission" date="2011-04" db="EMBL/GenBank/DDBJ databases">
        <title>The Genome Sequence of Clostridium citroniae WAL-19142.</title>
        <authorList>
            <consortium name="The Broad Institute Genome Sequencing Platform"/>
            <person name="Earl A."/>
            <person name="Ward D."/>
            <person name="Feldgarden M."/>
            <person name="Gevers D."/>
            <person name="Warren Y.A."/>
            <person name="Tyrrell K.L."/>
            <person name="Citron D.M."/>
            <person name="Goldstein E.J."/>
            <person name="Daigneault M."/>
            <person name="Allen-Vercoe E."/>
            <person name="Young S.K."/>
            <person name="Zeng Q."/>
            <person name="Gargeya S."/>
            <person name="Fitzgerald M."/>
            <person name="Haas B."/>
            <person name="Abouelleil A."/>
            <person name="Alvarado L."/>
            <person name="Arachchi H.M."/>
            <person name="Berlin A."/>
            <person name="Brown A."/>
            <person name="Chapman S.B."/>
            <person name="Chen Z."/>
            <person name="Dunbar C."/>
            <person name="Freedman E."/>
            <person name="Gearin G."/>
            <person name="Gellesch M."/>
            <person name="Goldberg J."/>
            <person name="Griggs A."/>
            <person name="Gujja S."/>
            <person name="Heilman E.R."/>
            <person name="Heiman D."/>
            <person name="Howarth C."/>
            <person name="Larson L."/>
            <person name="Lui A."/>
            <person name="MacDonald P.J."/>
            <person name="Mehta T."/>
            <person name="Montmayeur A."/>
            <person name="Murphy C."/>
            <person name="Neiman D."/>
            <person name="Pearson M."/>
            <person name="Priest M."/>
            <person name="Roberts A."/>
            <person name="Saif S."/>
            <person name="Shea T."/>
            <person name="Shenoy N."/>
            <person name="Sisk P."/>
            <person name="Stolte C."/>
            <person name="Sykes S."/>
            <person name="White J."/>
            <person name="Yandava C."/>
            <person name="Wortman J."/>
            <person name="Nusbaum C."/>
            <person name="Birren B."/>
        </authorList>
    </citation>
    <scope>NUCLEOTIDE SEQUENCE [LARGE SCALE GENOMIC DNA]</scope>
    <source>
        <strain evidence="3 4">WAL-19142</strain>
    </source>
</reference>
<evidence type="ECO:0000313" key="3">
    <source>
        <dbReference type="EMBL" id="KMW22337.1"/>
    </source>
</evidence>
<evidence type="ECO:0000256" key="2">
    <source>
        <dbReference type="SAM" id="SignalP"/>
    </source>
</evidence>
<dbReference type="PANTHER" id="PTHR33376:SF2">
    <property type="entry name" value="DICARBOXYLATE-BINDING PERIPLASMIC PROTEIN"/>
    <property type="match status" value="1"/>
</dbReference>
<dbReference type="GeneID" id="93166764"/>
<dbReference type="InterPro" id="IPR038404">
    <property type="entry name" value="TRAP_DctP_sf"/>
</dbReference>
<dbReference type="InterPro" id="IPR004682">
    <property type="entry name" value="TRAP_DctP"/>
</dbReference>
<dbReference type="InterPro" id="IPR018389">
    <property type="entry name" value="DctP_fam"/>
</dbReference>
<dbReference type="NCBIfam" id="TIGR00787">
    <property type="entry name" value="dctP"/>
    <property type="match status" value="1"/>
</dbReference>
<dbReference type="AlphaFoldDB" id="A0A0J9CB36"/>
<evidence type="ECO:0000313" key="4">
    <source>
        <dbReference type="Proteomes" id="UP000037392"/>
    </source>
</evidence>
<keyword evidence="1 2" id="KW-0732">Signal</keyword>
<dbReference type="NCBIfam" id="NF037995">
    <property type="entry name" value="TRAP_S1"/>
    <property type="match status" value="1"/>
</dbReference>
<dbReference type="PIRSF" id="PIRSF006470">
    <property type="entry name" value="DctB"/>
    <property type="match status" value="1"/>
</dbReference>
<evidence type="ECO:0000256" key="1">
    <source>
        <dbReference type="ARBA" id="ARBA00022729"/>
    </source>
</evidence>